<dbReference type="GO" id="GO:0016210">
    <property type="term" value="F:naringenin-chalcone synthase activity"/>
    <property type="evidence" value="ECO:0007669"/>
    <property type="project" value="UniProtKB-EC"/>
</dbReference>
<evidence type="ECO:0000256" key="3">
    <source>
        <dbReference type="ARBA" id="ARBA00005531"/>
    </source>
</evidence>
<dbReference type="Proteomes" id="UP000006038">
    <property type="component" value="Chromosome 11"/>
</dbReference>
<dbReference type="SUPFAM" id="SSF53901">
    <property type="entry name" value="Thiolase-like"/>
    <property type="match status" value="2"/>
</dbReference>
<dbReference type="AlphaFoldDB" id="J3N8S6"/>
<dbReference type="GO" id="GO:0030639">
    <property type="term" value="P:polyketide biosynthetic process"/>
    <property type="evidence" value="ECO:0007669"/>
    <property type="project" value="TreeGrafter"/>
</dbReference>
<keyword evidence="6" id="KW-0284">Flavonoid biosynthesis</keyword>
<keyword evidence="13" id="KW-1185">Reference proteome</keyword>
<feature type="domain" description="Chalcone/stilbene synthase N-terminal" evidence="10">
    <location>
        <begin position="18"/>
        <end position="230"/>
    </location>
</feature>
<dbReference type="InterPro" id="IPR001099">
    <property type="entry name" value="Chalcone/stilbene_synt_N"/>
</dbReference>
<sequence length="391" mass="40939">MAIASAARCCIPAGAGAGAAVLAIGTANPASCIPQEEYAGWSFRVPGGDHLTGLKAKMERICEKSSIKKRHFHLTEEVLAEHPDFVDRALPSLDARLDITDTAVPELAAAAARKAIAEWGRPAADITHLVVATSSGGKFVGADVRLAKLLGLRPTVRRTLLSLPGCSAGSGALRVAKDQAESVAGARVLVACADLSLIAFRGPEEGCLDTLILQGLFGDGAGAVVIGADPASPVERPIFYMASASQTTIPDTEHVVTGQLRQGGLDYHISREMPALVGEHVGRCLADALGALGLGLHDGGWNGLFWAVHPGGRAILDSVEARLALAPEKLAASRRVLSEFGNMTSATVIFVLDELRRPRGEEERRGCEWGVAVAFGPGVTVETMVLRAVHY</sequence>
<dbReference type="EnsemblPlants" id="OB11G22120.1">
    <property type="protein sequence ID" value="OB11G22120.1"/>
    <property type="gene ID" value="OB11G22120"/>
</dbReference>
<evidence type="ECO:0000313" key="13">
    <source>
        <dbReference type="Proteomes" id="UP000006038"/>
    </source>
</evidence>
<comment type="function">
    <text evidence="1">The primary product of this enzyme is 4,2',4',6'-tetrahydroxychalcone (also termed naringenin-chalcone or chalcone) which can under specific conditions spontaneously isomerize into naringenin.</text>
</comment>
<evidence type="ECO:0000256" key="2">
    <source>
        <dbReference type="ARBA" id="ARBA00004966"/>
    </source>
</evidence>
<dbReference type="FunFam" id="3.40.47.10:FF:000014">
    <property type="entry name" value="Chalcone synthase 1"/>
    <property type="match status" value="1"/>
</dbReference>
<comment type="pathway">
    <text evidence="2">Secondary metabolite biosynthesis; flavonoid biosynthesis.</text>
</comment>
<dbReference type="InterPro" id="IPR016039">
    <property type="entry name" value="Thiolase-like"/>
</dbReference>
<evidence type="ECO:0000313" key="12">
    <source>
        <dbReference type="EnsemblPlants" id="OB11G22120.1"/>
    </source>
</evidence>
<organism evidence="12">
    <name type="scientific">Oryza brachyantha</name>
    <name type="common">malo sina</name>
    <dbReference type="NCBI Taxonomy" id="4533"/>
    <lineage>
        <taxon>Eukaryota</taxon>
        <taxon>Viridiplantae</taxon>
        <taxon>Streptophyta</taxon>
        <taxon>Embryophyta</taxon>
        <taxon>Tracheophyta</taxon>
        <taxon>Spermatophyta</taxon>
        <taxon>Magnoliopsida</taxon>
        <taxon>Liliopsida</taxon>
        <taxon>Poales</taxon>
        <taxon>Poaceae</taxon>
        <taxon>BOP clade</taxon>
        <taxon>Oryzoideae</taxon>
        <taxon>Oryzeae</taxon>
        <taxon>Oryzinae</taxon>
        <taxon>Oryza</taxon>
    </lineage>
</organism>
<dbReference type="OMA" id="RTYSTRC"/>
<keyword evidence="7 9" id="KW-0012">Acyltransferase</keyword>
<evidence type="ECO:0000259" key="10">
    <source>
        <dbReference type="Pfam" id="PF00195"/>
    </source>
</evidence>
<dbReference type="FunFam" id="3.40.47.10:FF:000025">
    <property type="entry name" value="Chalcone synthase 2"/>
    <property type="match status" value="1"/>
</dbReference>
<dbReference type="PIRSF" id="PIRSF000451">
    <property type="entry name" value="PKS_III"/>
    <property type="match status" value="1"/>
</dbReference>
<evidence type="ECO:0000256" key="6">
    <source>
        <dbReference type="ARBA" id="ARBA00023241"/>
    </source>
</evidence>
<dbReference type="InterPro" id="IPR012328">
    <property type="entry name" value="Chalcone/stilbene_synt_C"/>
</dbReference>
<gene>
    <name evidence="12" type="primary">LOC102706796</name>
</gene>
<dbReference type="PANTHER" id="PTHR11877:SF14">
    <property type="entry name" value="CHALCONE SYNTHASE"/>
    <property type="match status" value="1"/>
</dbReference>
<feature type="domain" description="Chalcone/stilbene synthase C-terminal" evidence="11">
    <location>
        <begin position="242"/>
        <end position="389"/>
    </location>
</feature>
<dbReference type="InterPro" id="IPR011141">
    <property type="entry name" value="Polyketide_synthase_type-III"/>
</dbReference>
<name>J3N8S6_ORYBR</name>
<evidence type="ECO:0000256" key="7">
    <source>
        <dbReference type="ARBA" id="ARBA00023315"/>
    </source>
</evidence>
<dbReference type="PANTHER" id="PTHR11877">
    <property type="entry name" value="HYDROXYMETHYLGLUTARYL-COA SYNTHASE"/>
    <property type="match status" value="1"/>
</dbReference>
<accession>J3N8S6</accession>
<reference evidence="12" key="1">
    <citation type="journal article" date="2013" name="Nat. Commun.">
        <title>Whole-genome sequencing of Oryza brachyantha reveals mechanisms underlying Oryza genome evolution.</title>
        <authorList>
            <person name="Chen J."/>
            <person name="Huang Q."/>
            <person name="Gao D."/>
            <person name="Wang J."/>
            <person name="Lang Y."/>
            <person name="Liu T."/>
            <person name="Li B."/>
            <person name="Bai Z."/>
            <person name="Luis Goicoechea J."/>
            <person name="Liang C."/>
            <person name="Chen C."/>
            <person name="Zhang W."/>
            <person name="Sun S."/>
            <person name="Liao Y."/>
            <person name="Zhang X."/>
            <person name="Yang L."/>
            <person name="Song C."/>
            <person name="Wang M."/>
            <person name="Shi J."/>
            <person name="Liu G."/>
            <person name="Liu J."/>
            <person name="Zhou H."/>
            <person name="Zhou W."/>
            <person name="Yu Q."/>
            <person name="An N."/>
            <person name="Chen Y."/>
            <person name="Cai Q."/>
            <person name="Wang B."/>
            <person name="Liu B."/>
            <person name="Min J."/>
            <person name="Huang Y."/>
            <person name="Wu H."/>
            <person name="Li Z."/>
            <person name="Zhang Y."/>
            <person name="Yin Y."/>
            <person name="Song W."/>
            <person name="Jiang J."/>
            <person name="Jackson S.A."/>
            <person name="Wing R.A."/>
            <person name="Wang J."/>
            <person name="Chen M."/>
        </authorList>
    </citation>
    <scope>NUCLEOTIDE SEQUENCE [LARGE SCALE GENOMIC DNA]</scope>
    <source>
        <strain evidence="12">cv. IRGC 101232</strain>
    </source>
</reference>
<dbReference type="GO" id="GO:0010208">
    <property type="term" value="P:pollen wall assembly"/>
    <property type="evidence" value="ECO:0007669"/>
    <property type="project" value="UniProtKB-ARBA"/>
</dbReference>
<evidence type="ECO:0000256" key="5">
    <source>
        <dbReference type="ARBA" id="ARBA00022679"/>
    </source>
</evidence>
<comment type="similarity">
    <text evidence="3 9">Belongs to the thiolase-like superfamily. Chalcone/stilbene synthases family.</text>
</comment>
<dbReference type="EC" id="2.3.1.74" evidence="4"/>
<dbReference type="Gene3D" id="3.40.47.10">
    <property type="match status" value="2"/>
</dbReference>
<proteinExistence type="inferred from homology"/>
<dbReference type="KEGG" id="obr:102706796"/>
<evidence type="ECO:0000259" key="11">
    <source>
        <dbReference type="Pfam" id="PF02797"/>
    </source>
</evidence>
<dbReference type="OrthoDB" id="329835at2759"/>
<dbReference type="Gramene" id="OB11G22120.1">
    <property type="protein sequence ID" value="OB11G22120.1"/>
    <property type="gene ID" value="OB11G22120"/>
</dbReference>
<dbReference type="GeneID" id="102706796"/>
<protein>
    <recommendedName>
        <fullName evidence="4">chalcone synthase</fullName>
        <ecNumber evidence="4">2.3.1.74</ecNumber>
    </recommendedName>
</protein>
<evidence type="ECO:0000256" key="1">
    <source>
        <dbReference type="ARBA" id="ARBA00002969"/>
    </source>
</evidence>
<dbReference type="GO" id="GO:0009813">
    <property type="term" value="P:flavonoid biosynthetic process"/>
    <property type="evidence" value="ECO:0007669"/>
    <property type="project" value="UniProtKB-KW"/>
</dbReference>
<reference evidence="12" key="2">
    <citation type="submission" date="2013-04" db="UniProtKB">
        <authorList>
            <consortium name="EnsemblPlants"/>
        </authorList>
    </citation>
    <scope>IDENTIFICATION</scope>
</reference>
<evidence type="ECO:0000256" key="9">
    <source>
        <dbReference type="RuleBase" id="RU003633"/>
    </source>
</evidence>
<keyword evidence="5 9" id="KW-0808">Transferase</keyword>
<dbReference type="HOGENOM" id="CLU_034992_2_0_1"/>
<feature type="active site" description="Acyl-thioester intermediate" evidence="8">
    <location>
        <position position="166"/>
    </location>
</feature>
<dbReference type="Pfam" id="PF00195">
    <property type="entry name" value="Chal_sti_synt_N"/>
    <property type="match status" value="1"/>
</dbReference>
<dbReference type="Pfam" id="PF02797">
    <property type="entry name" value="Chal_sti_synt_C"/>
    <property type="match status" value="1"/>
</dbReference>
<evidence type="ECO:0000256" key="4">
    <source>
        <dbReference type="ARBA" id="ARBA00012975"/>
    </source>
</evidence>
<evidence type="ECO:0000256" key="8">
    <source>
        <dbReference type="PIRSR" id="PIRSR000451-1"/>
    </source>
</evidence>
<dbReference type="CDD" id="cd00831">
    <property type="entry name" value="CHS_like"/>
    <property type="match status" value="1"/>
</dbReference>
<dbReference type="eggNOG" id="ENOG502QRSY">
    <property type="taxonomic scope" value="Eukaryota"/>
</dbReference>